<dbReference type="InterPro" id="IPR037522">
    <property type="entry name" value="HD_GYP_dom"/>
</dbReference>
<dbReference type="Gene3D" id="1.10.3210.10">
    <property type="entry name" value="Hypothetical protein af1432"/>
    <property type="match status" value="1"/>
</dbReference>
<evidence type="ECO:0000259" key="1">
    <source>
        <dbReference type="PROSITE" id="PS51832"/>
    </source>
</evidence>
<dbReference type="EMBL" id="UOGE01000036">
    <property type="protein sequence ID" value="VAX18863.1"/>
    <property type="molecule type" value="Genomic_DNA"/>
</dbReference>
<accession>A0A3B1C2Q4</accession>
<sequence>MANNGFVYLGFLYKELVSPVNYGSAFLIGMVINMAQSRGPLSTIAPFVVPVIVQAISKASINFRHRETDILMRLPSERQDPAFVTDRDGRIVTSTGNSKKFFNSMNITSLKDIFNTSDEEKILTEAVKSFGDGPIINKLELFSDVAQKYYQVQTKYDQGSDHILLWLDDISPLKALDFNLSSIRRFSSEIVTSVKDISKENDIYDRLAGLILSQGYKGVFITRKDNDGYYGGNVFKSENGGLVKSYLIKISEDSAAPLMDSMRKERVVTLSKGDGETQDDFDKAHPFDGRVRGFLKFPVKNYVNYHEGDVSIIAFNKMDEINRFDLAAMETVVNSARTATFLIDLAIANDEKFLQIITGLSAASEYSDEMTGKHILRVNEYSKALAIRLGCDTEFVENISQVAAMHDIGKVAIPEIIKLERKLTDPEMQEMRMHTIYGAQIIDQMIELSQTEDRRLVMARNIALHHHQQWNGEGYPRLKQGAGEIVKLGSRSFKDYSSLTPLAGEEIPVEALIVSLADKYDALRNARQYKPAFSHEKTLKILKEDDRTGAKAQDVFGPKIAELYADTHEKFSDIYEKMSD</sequence>
<gene>
    <name evidence="2" type="ORF">MNBD_NITROSPINAE02-1695</name>
</gene>
<reference evidence="2" key="1">
    <citation type="submission" date="2018-06" db="EMBL/GenBank/DDBJ databases">
        <authorList>
            <person name="Zhirakovskaya E."/>
        </authorList>
    </citation>
    <scope>NUCLEOTIDE SEQUENCE</scope>
</reference>
<dbReference type="InterPro" id="IPR003607">
    <property type="entry name" value="HD/PDEase_dom"/>
</dbReference>
<proteinExistence type="predicted"/>
<protein>
    <recommendedName>
        <fullName evidence="1">HD-GYP domain-containing protein</fullName>
    </recommendedName>
</protein>
<dbReference type="SMART" id="SM00471">
    <property type="entry name" value="HDc"/>
    <property type="match status" value="1"/>
</dbReference>
<evidence type="ECO:0000313" key="2">
    <source>
        <dbReference type="EMBL" id="VAX18863.1"/>
    </source>
</evidence>
<name>A0A3B1C2Q4_9ZZZZ</name>
<dbReference type="PANTHER" id="PTHR45228">
    <property type="entry name" value="CYCLIC DI-GMP PHOSPHODIESTERASE TM_0186-RELATED"/>
    <property type="match status" value="1"/>
</dbReference>
<dbReference type="Pfam" id="PF01966">
    <property type="entry name" value="HD"/>
    <property type="match status" value="1"/>
</dbReference>
<organism evidence="2">
    <name type="scientific">hydrothermal vent metagenome</name>
    <dbReference type="NCBI Taxonomy" id="652676"/>
    <lineage>
        <taxon>unclassified sequences</taxon>
        <taxon>metagenomes</taxon>
        <taxon>ecological metagenomes</taxon>
    </lineage>
</organism>
<dbReference type="AlphaFoldDB" id="A0A3B1C2Q4"/>
<dbReference type="InterPro" id="IPR052020">
    <property type="entry name" value="Cyclic_di-GMP/3'3'-cGAMP_PDE"/>
</dbReference>
<dbReference type="CDD" id="cd00077">
    <property type="entry name" value="HDc"/>
    <property type="match status" value="1"/>
</dbReference>
<dbReference type="InterPro" id="IPR006674">
    <property type="entry name" value="HD_domain"/>
</dbReference>
<feature type="domain" description="HD-GYP" evidence="1">
    <location>
        <begin position="349"/>
        <end position="580"/>
    </location>
</feature>
<dbReference type="PROSITE" id="PS51832">
    <property type="entry name" value="HD_GYP"/>
    <property type="match status" value="1"/>
</dbReference>
<dbReference type="PANTHER" id="PTHR45228:SF8">
    <property type="entry name" value="TWO-COMPONENT RESPONSE REGULATOR-RELATED"/>
    <property type="match status" value="1"/>
</dbReference>
<dbReference type="SUPFAM" id="SSF109604">
    <property type="entry name" value="HD-domain/PDEase-like"/>
    <property type="match status" value="1"/>
</dbReference>